<reference evidence="2" key="2">
    <citation type="submission" date="2021-08" db="EMBL/GenBank/DDBJ databases">
        <authorList>
            <person name="Eriksson T."/>
        </authorList>
    </citation>
    <scope>NUCLEOTIDE SEQUENCE</scope>
    <source>
        <strain evidence="2">Stoneville</strain>
        <tissue evidence="2">Whole head</tissue>
    </source>
</reference>
<feature type="coiled-coil region" evidence="1">
    <location>
        <begin position="9"/>
        <end position="146"/>
    </location>
</feature>
<sequence>MSHYYERDINAREAEKSALKGEIKKLKMELDENLLKVSQSTETIDNLKEKMSAMELNFKEQIKETKSSFQQTCVEREVVESFHNQLVEELQEQLVSQTEINKKWRAETKNITEQLERIITELKTANNKMKQENRALNERLKEANLKMFEYRKFLEMISQDVTKITTITLPESTGECAS</sequence>
<keyword evidence="1" id="KW-0175">Coiled coil</keyword>
<accession>A0A8J6HUL0</accession>
<comment type="caution">
    <text evidence="2">The sequence shown here is derived from an EMBL/GenBank/DDBJ whole genome shotgun (WGS) entry which is preliminary data.</text>
</comment>
<evidence type="ECO:0000256" key="1">
    <source>
        <dbReference type="SAM" id="Coils"/>
    </source>
</evidence>
<reference evidence="2" key="1">
    <citation type="journal article" date="2020" name="J Insects Food Feed">
        <title>The yellow mealworm (Tenebrio molitor) genome: a resource for the emerging insects as food and feed industry.</title>
        <authorList>
            <person name="Eriksson T."/>
            <person name="Andere A."/>
            <person name="Kelstrup H."/>
            <person name="Emery V."/>
            <person name="Picard C."/>
        </authorList>
    </citation>
    <scope>NUCLEOTIDE SEQUENCE</scope>
    <source>
        <strain evidence="2">Stoneville</strain>
        <tissue evidence="2">Whole head</tissue>
    </source>
</reference>
<protein>
    <submittedName>
        <fullName evidence="2">Uncharacterized protein</fullName>
    </submittedName>
</protein>
<organism evidence="2 3">
    <name type="scientific">Tenebrio molitor</name>
    <name type="common">Yellow mealworm beetle</name>
    <dbReference type="NCBI Taxonomy" id="7067"/>
    <lineage>
        <taxon>Eukaryota</taxon>
        <taxon>Metazoa</taxon>
        <taxon>Ecdysozoa</taxon>
        <taxon>Arthropoda</taxon>
        <taxon>Hexapoda</taxon>
        <taxon>Insecta</taxon>
        <taxon>Pterygota</taxon>
        <taxon>Neoptera</taxon>
        <taxon>Endopterygota</taxon>
        <taxon>Coleoptera</taxon>
        <taxon>Polyphaga</taxon>
        <taxon>Cucujiformia</taxon>
        <taxon>Tenebrionidae</taxon>
        <taxon>Tenebrio</taxon>
    </lineage>
</organism>
<dbReference type="AlphaFoldDB" id="A0A8J6HUL0"/>
<proteinExistence type="predicted"/>
<name>A0A8J6HUL0_TENMO</name>
<evidence type="ECO:0000313" key="3">
    <source>
        <dbReference type="Proteomes" id="UP000719412"/>
    </source>
</evidence>
<dbReference type="Proteomes" id="UP000719412">
    <property type="component" value="Unassembled WGS sequence"/>
</dbReference>
<gene>
    <name evidence="2" type="ORF">GEV33_002609</name>
</gene>
<evidence type="ECO:0000313" key="2">
    <source>
        <dbReference type="EMBL" id="KAH0820181.1"/>
    </source>
</evidence>
<keyword evidence="3" id="KW-1185">Reference proteome</keyword>
<dbReference type="EMBL" id="JABDTM020012689">
    <property type="protein sequence ID" value="KAH0820181.1"/>
    <property type="molecule type" value="Genomic_DNA"/>
</dbReference>